<dbReference type="SUPFAM" id="SSF56176">
    <property type="entry name" value="FAD-binding/transporter-associated domain-like"/>
    <property type="match status" value="1"/>
</dbReference>
<dbReference type="FunFam" id="1.10.45.10:FF:000001">
    <property type="entry name" value="D-lactate dehydrogenase mitochondrial"/>
    <property type="match status" value="1"/>
</dbReference>
<proteinExistence type="inferred from homology"/>
<dbReference type="Pfam" id="PF02913">
    <property type="entry name" value="FAD-oxidase_C"/>
    <property type="match status" value="1"/>
</dbReference>
<dbReference type="InterPro" id="IPR036318">
    <property type="entry name" value="FAD-bd_PCMH-like_sf"/>
</dbReference>
<dbReference type="InterPro" id="IPR016171">
    <property type="entry name" value="Vanillyl_alc_oxidase_C-sub2"/>
</dbReference>
<comment type="caution">
    <text evidence="6">The sequence shown here is derived from an EMBL/GenBank/DDBJ whole genome shotgun (WGS) entry which is preliminary data.</text>
</comment>
<evidence type="ECO:0000259" key="5">
    <source>
        <dbReference type="PROSITE" id="PS51387"/>
    </source>
</evidence>
<dbReference type="PANTHER" id="PTHR43716">
    <property type="entry name" value="D-2-HYDROXYGLUTARATE DEHYDROGENASE, MITOCHONDRIAL"/>
    <property type="match status" value="1"/>
</dbReference>
<dbReference type="RefSeq" id="WP_154150544.1">
    <property type="nucleotide sequence ID" value="NZ_SZWE01000001.1"/>
</dbReference>
<evidence type="ECO:0000256" key="4">
    <source>
        <dbReference type="ARBA" id="ARBA00022827"/>
    </source>
</evidence>
<comment type="similarity">
    <text evidence="2">Belongs to the FAD-binding oxidoreductase/transferase type 4 family.</text>
</comment>
<keyword evidence="3" id="KW-0285">Flavoprotein</keyword>
<evidence type="ECO:0000256" key="2">
    <source>
        <dbReference type="ARBA" id="ARBA00008000"/>
    </source>
</evidence>
<dbReference type="InterPro" id="IPR051264">
    <property type="entry name" value="FAD-oxidored/transferase_4"/>
</dbReference>
<dbReference type="InterPro" id="IPR004113">
    <property type="entry name" value="FAD-bd_oxidored_4_C"/>
</dbReference>
<dbReference type="InterPro" id="IPR016166">
    <property type="entry name" value="FAD-bd_PCMH"/>
</dbReference>
<keyword evidence="7" id="KW-1185">Reference proteome</keyword>
<dbReference type="Pfam" id="PF01565">
    <property type="entry name" value="FAD_binding_4"/>
    <property type="match status" value="1"/>
</dbReference>
<dbReference type="Gene3D" id="3.30.70.2740">
    <property type="match status" value="1"/>
</dbReference>
<keyword evidence="4" id="KW-0274">FAD</keyword>
<protein>
    <submittedName>
        <fullName evidence="6">FAD-binding oxidoreductase</fullName>
    </submittedName>
</protein>
<dbReference type="InterPro" id="IPR016164">
    <property type="entry name" value="FAD-linked_Oxase-like_C"/>
</dbReference>
<reference evidence="6 7" key="1">
    <citation type="submission" date="2019-05" db="EMBL/GenBank/DDBJ databases">
        <title>Roseovarius bejariae sp. nov., a moderately halophylic bacterium isolated from a saline soil in Rambla Salada (Murcia).</title>
        <authorList>
            <person name="Castro D.J."/>
            <person name="Gomez-Altuve A."/>
            <person name="Reina J.C."/>
            <person name="Rodriguez M."/>
            <person name="Sampedro I."/>
            <person name="Llamas I."/>
            <person name="Martinez-Checa F."/>
        </authorList>
    </citation>
    <scope>NUCLEOTIDE SEQUENCE [LARGE SCALE GENOMIC DNA]</scope>
    <source>
        <strain evidence="6 7">A21</strain>
    </source>
</reference>
<dbReference type="SUPFAM" id="SSF55103">
    <property type="entry name" value="FAD-linked oxidases, C-terminal domain"/>
    <property type="match status" value="1"/>
</dbReference>
<dbReference type="Gene3D" id="3.30.465.10">
    <property type="match status" value="1"/>
</dbReference>
<dbReference type="GO" id="GO:0003824">
    <property type="term" value="F:catalytic activity"/>
    <property type="evidence" value="ECO:0007669"/>
    <property type="project" value="InterPro"/>
</dbReference>
<accession>A0A844CKT1</accession>
<dbReference type="InterPro" id="IPR016167">
    <property type="entry name" value="FAD-bd_PCMH_sub1"/>
</dbReference>
<evidence type="ECO:0000313" key="6">
    <source>
        <dbReference type="EMBL" id="MRU15347.1"/>
    </source>
</evidence>
<dbReference type="OrthoDB" id="9811557at2"/>
<comment type="cofactor">
    <cofactor evidence="1">
        <name>FAD</name>
        <dbReference type="ChEBI" id="CHEBI:57692"/>
    </cofactor>
</comment>
<dbReference type="PANTHER" id="PTHR43716:SF2">
    <property type="entry name" value="BLL6224 PROTEIN"/>
    <property type="match status" value="1"/>
</dbReference>
<feature type="domain" description="FAD-binding PCMH-type" evidence="5">
    <location>
        <begin position="39"/>
        <end position="217"/>
    </location>
</feature>
<dbReference type="Gene3D" id="3.30.70.2190">
    <property type="match status" value="1"/>
</dbReference>
<evidence type="ECO:0000313" key="7">
    <source>
        <dbReference type="Proteomes" id="UP000564704"/>
    </source>
</evidence>
<organism evidence="6 7">
    <name type="scientific">Roseovarius bejariae</name>
    <dbReference type="NCBI Taxonomy" id="2576383"/>
    <lineage>
        <taxon>Bacteria</taxon>
        <taxon>Pseudomonadati</taxon>
        <taxon>Pseudomonadota</taxon>
        <taxon>Alphaproteobacteria</taxon>
        <taxon>Rhodobacterales</taxon>
        <taxon>Roseobacteraceae</taxon>
        <taxon>Roseovarius</taxon>
    </lineage>
</organism>
<dbReference type="Gene3D" id="3.30.43.10">
    <property type="entry name" value="Uridine Diphospho-n-acetylenolpyruvylglucosamine Reductase, domain 2"/>
    <property type="match status" value="1"/>
</dbReference>
<name>A0A844CKT1_9RHOB</name>
<dbReference type="EMBL" id="SZWE01000001">
    <property type="protein sequence ID" value="MRU15347.1"/>
    <property type="molecule type" value="Genomic_DNA"/>
</dbReference>
<evidence type="ECO:0000256" key="1">
    <source>
        <dbReference type="ARBA" id="ARBA00001974"/>
    </source>
</evidence>
<dbReference type="GO" id="GO:0071949">
    <property type="term" value="F:FAD binding"/>
    <property type="evidence" value="ECO:0007669"/>
    <property type="project" value="InterPro"/>
</dbReference>
<dbReference type="Gene3D" id="1.10.45.10">
    <property type="entry name" value="Vanillyl-alcohol Oxidase, Chain A, domain 4"/>
    <property type="match status" value="1"/>
</dbReference>
<dbReference type="PROSITE" id="PS51387">
    <property type="entry name" value="FAD_PCMH"/>
    <property type="match status" value="1"/>
</dbReference>
<dbReference type="Proteomes" id="UP000564704">
    <property type="component" value="Unassembled WGS sequence"/>
</dbReference>
<evidence type="ECO:0000256" key="3">
    <source>
        <dbReference type="ARBA" id="ARBA00022630"/>
    </source>
</evidence>
<dbReference type="AlphaFoldDB" id="A0A844CKT1"/>
<sequence>MTATDTDTQLNDLRGILGPEYVKTGADAAPWSHDWPGHAHWTPLAVVRPANTREVAKVVQWANRTGTAIVPVSGNTGLVEGSTAEGAVMVSLDRMSAIREVRPEARVAIVEAGAILSNIHAAADAHDLIFPLTFGARGSAMIGGALSTNAGGSNVVRYGNTRHLCLGVEAVLPTGEIIDLMSELHKDNSGYDLRDLLIGAEGTLGIITAAVLKLHPKPMAYATAMVAAPSLNDALTLLNTLQRETGGAVEAFEFMPRIFMEAYLERYPEARAPFDQMHEVNILVEVGALSPRDATPGDDGRVPVTGHLEDVLGRLFEEGAILDAAVAQSDTQRQEMWARRETSAEVARLRQPLIDNDIAVPLDQIQTLLEQIVRKSQAIDPDLIPMCVAHLGDGNLHFAGWPSTDDPDTLKQIKEMVDDTAIALGGSFSAEHGVGLTKKPAMARHKNPVALQAMRAIKQALDPKGIMNPGKVLPEG</sequence>
<gene>
    <name evidence="6" type="ORF">FDP25_07900</name>
</gene>
<dbReference type="InterPro" id="IPR006094">
    <property type="entry name" value="Oxid_FAD_bind_N"/>
</dbReference>
<dbReference type="InterPro" id="IPR016169">
    <property type="entry name" value="FAD-bd_PCMH_sub2"/>
</dbReference>
<dbReference type="GO" id="GO:0022904">
    <property type="term" value="P:respiratory electron transport chain"/>
    <property type="evidence" value="ECO:0007669"/>
    <property type="project" value="TreeGrafter"/>
</dbReference>